<feature type="non-terminal residue" evidence="2">
    <location>
        <position position="100"/>
    </location>
</feature>
<reference evidence="2 3" key="1">
    <citation type="submission" date="2017-06" db="EMBL/GenBank/DDBJ databases">
        <authorList>
            <person name="Kim H.J."/>
            <person name="Triplett B.A."/>
        </authorList>
    </citation>
    <scope>NUCLEOTIDE SEQUENCE [LARGE SCALE GENOMIC DNA]</scope>
    <source>
        <strain evidence="2 3">DSM 11445</strain>
    </source>
</reference>
<dbReference type="EMBL" id="FZON01000155">
    <property type="protein sequence ID" value="SNT41168.1"/>
    <property type="molecule type" value="Genomic_DNA"/>
</dbReference>
<evidence type="ECO:0000256" key="1">
    <source>
        <dbReference type="SAM" id="Phobius"/>
    </source>
</evidence>
<keyword evidence="1" id="KW-1133">Transmembrane helix</keyword>
<organism evidence="2 3">
    <name type="scientific">Antarctobacter heliothermus</name>
    <dbReference type="NCBI Taxonomy" id="74033"/>
    <lineage>
        <taxon>Bacteria</taxon>
        <taxon>Pseudomonadati</taxon>
        <taxon>Pseudomonadota</taxon>
        <taxon>Alphaproteobacteria</taxon>
        <taxon>Rhodobacterales</taxon>
        <taxon>Roseobacteraceae</taxon>
        <taxon>Antarctobacter</taxon>
    </lineage>
</organism>
<dbReference type="Proteomes" id="UP000198440">
    <property type="component" value="Unassembled WGS sequence"/>
</dbReference>
<proteinExistence type="predicted"/>
<name>A0A239MGV2_9RHOB</name>
<evidence type="ECO:0000313" key="3">
    <source>
        <dbReference type="Proteomes" id="UP000198440"/>
    </source>
</evidence>
<accession>A0A239MGV2</accession>
<evidence type="ECO:0000313" key="2">
    <source>
        <dbReference type="EMBL" id="SNT41168.1"/>
    </source>
</evidence>
<evidence type="ECO:0008006" key="4">
    <source>
        <dbReference type="Google" id="ProtNLM"/>
    </source>
</evidence>
<feature type="transmembrane region" description="Helical" evidence="1">
    <location>
        <begin position="56"/>
        <end position="77"/>
    </location>
</feature>
<keyword evidence="1" id="KW-0812">Transmembrane</keyword>
<dbReference type="AlphaFoldDB" id="A0A239MGV2"/>
<gene>
    <name evidence="2" type="ORF">SAMN04488078_11551</name>
</gene>
<sequence>MAEKRVSVRLGAVGGRQVRAELEGVGEAGARGFGRLSREMEAANTRLAAFSRRVKLAAAAAVAAAAAAGVAMIRSGLQTVDAQAKLAASLKTTVASIQVL</sequence>
<keyword evidence="1" id="KW-0472">Membrane</keyword>
<protein>
    <recommendedName>
        <fullName evidence="4">Phage tail tape measure protein</fullName>
    </recommendedName>
</protein>